<name>A0ABD6F451_9BILA</name>
<keyword evidence="4" id="KW-1185">Reference proteome</keyword>
<dbReference type="InterPro" id="IPR007726">
    <property type="entry name" value="SS18_N"/>
</dbReference>
<protein>
    <recommendedName>
        <fullName evidence="2">SS18 N-terminal domain-containing protein</fullName>
    </recommendedName>
</protein>
<evidence type="ECO:0000259" key="2">
    <source>
        <dbReference type="Pfam" id="PF05030"/>
    </source>
</evidence>
<feature type="domain" description="SS18 N-terminal" evidence="2">
    <location>
        <begin position="16"/>
        <end position="72"/>
    </location>
</feature>
<dbReference type="Proteomes" id="UP001608902">
    <property type="component" value="Unassembled WGS sequence"/>
</dbReference>
<comment type="similarity">
    <text evidence="1">Belongs to the SS18 family.</text>
</comment>
<proteinExistence type="inferred from homology"/>
<comment type="caution">
    <text evidence="3">The sequence shown here is derived from an EMBL/GenBank/DDBJ whole genome shotgun (WGS) entry which is preliminary data.</text>
</comment>
<sequence length="99" mass="11031">MSGVFASANEKSTVNPAQCTVVRLLNENSMLIKAIDMYQKLGRAGDALCYQKLLHRNLLYLTELADSSVKKQLQEQLVKSLVPLSAYILHLLASSVYLF</sequence>
<reference evidence="3 4" key="1">
    <citation type="submission" date="2024-08" db="EMBL/GenBank/DDBJ databases">
        <title>Gnathostoma spinigerum genome.</title>
        <authorList>
            <person name="Gonzalez-Bertolin B."/>
            <person name="Monzon S."/>
            <person name="Zaballos A."/>
            <person name="Jimenez P."/>
            <person name="Dekumyoy P."/>
            <person name="Varona S."/>
            <person name="Cuesta I."/>
            <person name="Sumanam S."/>
            <person name="Adisakwattana P."/>
            <person name="Gasser R.B."/>
            <person name="Hernandez-Gonzalez A."/>
            <person name="Young N.D."/>
            <person name="Perteguer M.J."/>
        </authorList>
    </citation>
    <scope>NUCLEOTIDE SEQUENCE [LARGE SCALE GENOMIC DNA]</scope>
    <source>
        <strain evidence="3">AL3</strain>
        <tissue evidence="3">Liver</tissue>
    </source>
</reference>
<evidence type="ECO:0000313" key="3">
    <source>
        <dbReference type="EMBL" id="MFH4984797.1"/>
    </source>
</evidence>
<organism evidence="3 4">
    <name type="scientific">Gnathostoma spinigerum</name>
    <dbReference type="NCBI Taxonomy" id="75299"/>
    <lineage>
        <taxon>Eukaryota</taxon>
        <taxon>Metazoa</taxon>
        <taxon>Ecdysozoa</taxon>
        <taxon>Nematoda</taxon>
        <taxon>Chromadorea</taxon>
        <taxon>Rhabditida</taxon>
        <taxon>Spirurina</taxon>
        <taxon>Gnathostomatomorpha</taxon>
        <taxon>Gnathostomatoidea</taxon>
        <taxon>Gnathostomatidae</taxon>
        <taxon>Gnathostoma</taxon>
    </lineage>
</organism>
<accession>A0ABD6F451</accession>
<dbReference type="EMBL" id="JBGFUD010021359">
    <property type="protein sequence ID" value="MFH4984797.1"/>
    <property type="molecule type" value="Genomic_DNA"/>
</dbReference>
<gene>
    <name evidence="3" type="ORF">AB6A40_011506</name>
</gene>
<evidence type="ECO:0000313" key="4">
    <source>
        <dbReference type="Proteomes" id="UP001608902"/>
    </source>
</evidence>
<evidence type="ECO:0000256" key="1">
    <source>
        <dbReference type="ARBA" id="ARBA00007945"/>
    </source>
</evidence>
<dbReference type="Pfam" id="PF05030">
    <property type="entry name" value="SSXT"/>
    <property type="match status" value="1"/>
</dbReference>
<dbReference type="AlphaFoldDB" id="A0ABD6F451"/>